<proteinExistence type="inferred from homology"/>
<keyword evidence="1 7" id="KW-0732">Signal</keyword>
<comment type="caution">
    <text evidence="9">The sequence shown here is derived from an EMBL/GenBank/DDBJ whole genome shotgun (WGS) entry which is preliminary data.</text>
</comment>
<dbReference type="InterPro" id="IPR000297">
    <property type="entry name" value="PPIase_PpiC"/>
</dbReference>
<dbReference type="GO" id="GO:0042277">
    <property type="term" value="F:peptide binding"/>
    <property type="evidence" value="ECO:0007669"/>
    <property type="project" value="InterPro"/>
</dbReference>
<evidence type="ECO:0000313" key="9">
    <source>
        <dbReference type="EMBL" id="OAT34349.1"/>
    </source>
</evidence>
<keyword evidence="5 7" id="KW-0143">Chaperone</keyword>
<dbReference type="InterPro" id="IPR046357">
    <property type="entry name" value="PPIase_dom_sf"/>
</dbReference>
<comment type="function">
    <text evidence="7">Chaperone involved in the correct folding and assembly of outer membrane proteins. Recognizes specific patterns of aromatic residues and the orientation of their side chains, which are found more frequently in integral outer membrane proteins. May act in both early periplasmic and late outer membrane-associated steps of protein maturation.</text>
</comment>
<evidence type="ECO:0000256" key="4">
    <source>
        <dbReference type="ARBA" id="ARBA00023110"/>
    </source>
</evidence>
<dbReference type="SUPFAM" id="SSF109998">
    <property type="entry name" value="Triger factor/SurA peptide-binding domain-like"/>
    <property type="match status" value="1"/>
</dbReference>
<dbReference type="Pfam" id="PF13616">
    <property type="entry name" value="Rotamase_3"/>
    <property type="match status" value="1"/>
</dbReference>
<dbReference type="NCBIfam" id="NF008038">
    <property type="entry name" value="PRK10770.1"/>
    <property type="match status" value="1"/>
</dbReference>
<dbReference type="Proteomes" id="UP000094023">
    <property type="component" value="Unassembled WGS sequence"/>
</dbReference>
<dbReference type="PROSITE" id="PS01096">
    <property type="entry name" value="PPIC_PPIASE_1"/>
    <property type="match status" value="1"/>
</dbReference>
<dbReference type="GO" id="GO:0006457">
    <property type="term" value="P:protein folding"/>
    <property type="evidence" value="ECO:0007669"/>
    <property type="project" value="UniProtKB-UniRule"/>
</dbReference>
<dbReference type="PANTHER" id="PTHR47637">
    <property type="entry name" value="CHAPERONE SURA"/>
    <property type="match status" value="1"/>
</dbReference>
<dbReference type="PROSITE" id="PS50198">
    <property type="entry name" value="PPIC_PPIASE_2"/>
    <property type="match status" value="2"/>
</dbReference>
<evidence type="ECO:0000256" key="5">
    <source>
        <dbReference type="ARBA" id="ARBA00023186"/>
    </source>
</evidence>
<evidence type="ECO:0000256" key="6">
    <source>
        <dbReference type="ARBA" id="ARBA00023235"/>
    </source>
</evidence>
<dbReference type="SUPFAM" id="SSF54534">
    <property type="entry name" value="FKBP-like"/>
    <property type="match status" value="2"/>
</dbReference>
<feature type="signal peptide" evidence="7">
    <location>
        <begin position="1"/>
        <end position="25"/>
    </location>
</feature>
<dbReference type="InterPro" id="IPR050280">
    <property type="entry name" value="OMP_Chaperone_SurA"/>
</dbReference>
<evidence type="ECO:0000259" key="8">
    <source>
        <dbReference type="PROSITE" id="PS50198"/>
    </source>
</evidence>
<dbReference type="InterPro" id="IPR027304">
    <property type="entry name" value="Trigger_fact/SurA_dom_sf"/>
</dbReference>
<feature type="chain" id="PRO_5009002690" description="Chaperone SurA" evidence="7">
    <location>
        <begin position="26"/>
        <end position="442"/>
    </location>
</feature>
<dbReference type="InterPro" id="IPR023034">
    <property type="entry name" value="PPIase_SurA"/>
</dbReference>
<dbReference type="GO" id="GO:0003755">
    <property type="term" value="F:peptidyl-prolyl cis-trans isomerase activity"/>
    <property type="evidence" value="ECO:0007669"/>
    <property type="project" value="UniProtKB-UniRule"/>
</dbReference>
<keyword evidence="3 7" id="KW-0574">Periplasm</keyword>
<dbReference type="Gene3D" id="3.10.50.40">
    <property type="match status" value="2"/>
</dbReference>
<dbReference type="GO" id="GO:0050821">
    <property type="term" value="P:protein stabilization"/>
    <property type="evidence" value="ECO:0007669"/>
    <property type="project" value="InterPro"/>
</dbReference>
<comment type="subcellular location">
    <subcellularLocation>
        <location evidence="7">Periplasm</location>
    </subcellularLocation>
    <text evidence="7">Is capable of associating with the outer membrane.</text>
</comment>
<dbReference type="GO" id="GO:0043165">
    <property type="term" value="P:Gram-negative-bacterium-type cell outer membrane assembly"/>
    <property type="evidence" value="ECO:0007669"/>
    <property type="project" value="InterPro"/>
</dbReference>
<dbReference type="Pfam" id="PF09312">
    <property type="entry name" value="SurA_N"/>
    <property type="match status" value="1"/>
</dbReference>
<keyword evidence="10" id="KW-1185">Reference proteome</keyword>
<evidence type="ECO:0000313" key="10">
    <source>
        <dbReference type="Proteomes" id="UP000094023"/>
    </source>
</evidence>
<gene>
    <name evidence="7" type="primary">surA</name>
    <name evidence="9" type="ORF">M983_1150</name>
</gene>
<dbReference type="AlphaFoldDB" id="A0A198GC33"/>
<evidence type="ECO:0000256" key="1">
    <source>
        <dbReference type="ARBA" id="ARBA00022729"/>
    </source>
</evidence>
<feature type="domain" description="PpiC" evidence="8">
    <location>
        <begin position="175"/>
        <end position="276"/>
    </location>
</feature>
<dbReference type="PANTHER" id="PTHR47637:SF1">
    <property type="entry name" value="CHAPERONE SURA"/>
    <property type="match status" value="1"/>
</dbReference>
<dbReference type="EMBL" id="LXEN01000049">
    <property type="protein sequence ID" value="OAT34349.1"/>
    <property type="molecule type" value="Genomic_DNA"/>
</dbReference>
<dbReference type="STRING" id="1354337.M983_1150"/>
<dbReference type="Pfam" id="PF00639">
    <property type="entry name" value="Rotamase"/>
    <property type="match status" value="1"/>
</dbReference>
<comment type="domain">
    <text evidence="7">The PPIase activity resides only in the second parvulin domain. The N-terminal region and the C-terminal tail are necessary and sufficient for the chaperone activity of SurA. The PPIase activity is dispensable for SurA to function as a chaperone. The N-terminal region and the C-terminal tail are also required for porin recognition.</text>
</comment>
<organism evidence="9 10">
    <name type="scientific">Proteus myxofaciens ATCC 19692</name>
    <dbReference type="NCBI Taxonomy" id="1354337"/>
    <lineage>
        <taxon>Bacteria</taxon>
        <taxon>Pseudomonadati</taxon>
        <taxon>Pseudomonadota</taxon>
        <taxon>Gammaproteobacteria</taxon>
        <taxon>Enterobacterales</taxon>
        <taxon>Morganellaceae</taxon>
        <taxon>Proteus</taxon>
    </lineage>
</organism>
<dbReference type="OrthoDB" id="14196at2"/>
<dbReference type="InterPro" id="IPR015391">
    <property type="entry name" value="SurA_N"/>
</dbReference>
<comment type="catalytic activity">
    <reaction evidence="7">
        <text>[protein]-peptidylproline (omega=180) = [protein]-peptidylproline (omega=0)</text>
        <dbReference type="Rhea" id="RHEA:16237"/>
        <dbReference type="Rhea" id="RHEA-COMP:10747"/>
        <dbReference type="Rhea" id="RHEA-COMP:10748"/>
        <dbReference type="ChEBI" id="CHEBI:83833"/>
        <dbReference type="ChEBI" id="CHEBI:83834"/>
        <dbReference type="EC" id="5.2.1.8"/>
    </reaction>
</comment>
<evidence type="ECO:0000256" key="7">
    <source>
        <dbReference type="HAMAP-Rule" id="MF_01183"/>
    </source>
</evidence>
<keyword evidence="2 7" id="KW-0677">Repeat</keyword>
<keyword evidence="4 7" id="KW-0697">Rotamase</keyword>
<evidence type="ECO:0000256" key="3">
    <source>
        <dbReference type="ARBA" id="ARBA00022764"/>
    </source>
</evidence>
<dbReference type="EC" id="5.2.1.8" evidence="7"/>
<dbReference type="InterPro" id="IPR023058">
    <property type="entry name" value="PPIase_PpiC_CS"/>
</dbReference>
<sequence length="442" mass="49063" precursor="true">MKNWKTLLVGLMLTAGAATSSTTFAAQELNRVSAIVNNGVVLESEVNRMLNTVKMNAKGAGQELPDEQVLRQQILERLVMDNIILQMAQQMQIDIPEAAVESTIQGIAADNNVTVDQLKKRLAADGISYNEYRQDIRKEMMLAEVRNNEVRRRITILPQEVDSLSKQIENQANQRVDLNLSHILIPLSENPSPTEMEKAQQVATRIMNQLKSGADFGKLAATYSADPQALNGGNMGWASIDELPTLFAKELVDAKKGELVGPLHSGVGLHIIKVNDVRGGSKTISVTEVKARHILLKSSPILNDEQAYAKLQQISSEIRSGKLSFADAAKKYSEDPGSALRGGELGWSMPDIYDPAFRDALMRLNKNELSQPVHSNFGWHLIELEDTRSVDKTDAANKEQAYRLLFNRKFNEEVQNWMQELRAGAYVKITNENDANDANNAQ</sequence>
<dbReference type="PATRIC" id="fig|1354337.4.peg.1170"/>
<dbReference type="GO" id="GO:0030288">
    <property type="term" value="C:outer membrane-bounded periplasmic space"/>
    <property type="evidence" value="ECO:0007669"/>
    <property type="project" value="InterPro"/>
</dbReference>
<dbReference type="Gene3D" id="1.10.4030.10">
    <property type="entry name" value="Porin chaperone SurA, peptide-binding domain"/>
    <property type="match status" value="2"/>
</dbReference>
<dbReference type="RefSeq" id="WP_066748453.1">
    <property type="nucleotide sequence ID" value="NZ_LXEN01000049.1"/>
</dbReference>
<evidence type="ECO:0000256" key="2">
    <source>
        <dbReference type="ARBA" id="ARBA00022737"/>
    </source>
</evidence>
<dbReference type="HAMAP" id="MF_01183">
    <property type="entry name" value="Chaperone_SurA"/>
    <property type="match status" value="1"/>
</dbReference>
<reference evidence="9 10" key="1">
    <citation type="submission" date="2016-04" db="EMBL/GenBank/DDBJ databases">
        <title>ATOL: Assembling a taxonomically balanced genome-scale reconstruction of the evolutionary history of the Enterobacteriaceae.</title>
        <authorList>
            <person name="Plunkett G.III."/>
            <person name="Neeno-Eckwall E.C."/>
            <person name="Glasner J.D."/>
            <person name="Perna N.T."/>
        </authorList>
    </citation>
    <scope>NUCLEOTIDE SEQUENCE [LARGE SCALE GENOMIC DNA]</scope>
    <source>
        <strain evidence="9 10">ATCC 19692</strain>
    </source>
</reference>
<accession>A0A198GC33</accession>
<feature type="domain" description="PpiC" evidence="8">
    <location>
        <begin position="286"/>
        <end position="386"/>
    </location>
</feature>
<name>A0A198GC33_9GAMM</name>
<dbReference type="GO" id="GO:0051082">
    <property type="term" value="F:unfolded protein binding"/>
    <property type="evidence" value="ECO:0007669"/>
    <property type="project" value="UniProtKB-UniRule"/>
</dbReference>
<protein>
    <recommendedName>
        <fullName evidence="7">Chaperone SurA</fullName>
    </recommendedName>
    <alternativeName>
        <fullName evidence="7">Peptidyl-prolyl cis-trans isomerase SurA</fullName>
        <shortName evidence="7">PPIase SurA</shortName>
        <ecNumber evidence="7">5.2.1.8</ecNumber>
    </alternativeName>
    <alternativeName>
        <fullName evidence="7">Rotamase SurA</fullName>
    </alternativeName>
</protein>
<keyword evidence="6 7" id="KW-0413">Isomerase</keyword>